<reference evidence="16 17" key="1">
    <citation type="submission" date="2015-05" db="EMBL/GenBank/DDBJ databases">
        <authorList>
            <person name="Tang B."/>
            <person name="Yu Y."/>
        </authorList>
    </citation>
    <scope>NUCLEOTIDE SEQUENCE [LARGE SCALE GENOMIC DNA]</scope>
    <source>
        <strain evidence="16 17">DSM 7029</strain>
    </source>
</reference>
<evidence type="ECO:0000259" key="14">
    <source>
        <dbReference type="Pfam" id="PF00593"/>
    </source>
</evidence>
<dbReference type="InterPro" id="IPR039426">
    <property type="entry name" value="TonB-dep_rcpt-like"/>
</dbReference>
<evidence type="ECO:0000256" key="10">
    <source>
        <dbReference type="PROSITE-ProRule" id="PRU01360"/>
    </source>
</evidence>
<dbReference type="Pfam" id="PF00593">
    <property type="entry name" value="TonB_dep_Rec_b-barrel"/>
    <property type="match status" value="1"/>
</dbReference>
<sequence>MKDKTMACHPPHLLRRLTPVALACALLVPPLARAQAGDGVTPSQLPAVRVTGQSPTSRAGVAGFGDVPLARSPLQAKVLTLEALKEQGATRLSDITSVDASISDAYNAEGYWDNLTVRGYTLDNRFNYRRDGLPISGETSIPLDNKAAIEILKGTSGIQAGTSAPGGLVNYVVKRPEGRIRSVELGWRSRGSVRAGVDLGDRFGADERFGLRVNAAYEHLEPQLHDAEGHRRIVAVAGDWRLSPDTWLEAEVESSERRQPSQAGFSLRGNDVPEPDHPRTNLNNQPWSQPVVMQGDTASLRLRHRFSPEWQGTAHFGTQRLHMDDRMAFPLGLYDPVSYECNPCDRFTEDGRFTVWEYVSDNERRRTDALNLYTDGRFATGTLQHQLTAGVLLSRYKTRVEPQIYEIAGVGTDDGQTEVPPSVGMLYPGRNRTERSTEWYLRDAIELNPQWSAWLGLRHTRLHRESVQTDGTEATDYDQSFSTPWAALSYQFMPQHMAYVSWGRGSESEVVANRSDRYLNAGETLRPLKSRQVEVGVKATGTRFDWSVNLFDIDRPVAGCSPTPCTWAFDGSARHRGVEAAGAMRVGAWRLDASAMLLDAEREGSRDPAVNGKRPANVPKRSLKAQARYAVPQVTGLSVLAAAVYEGNRMAHPDNSARIGGWTRYDMAVLQEHRWQGTTLRWRAGVTNLFDKQAWRESAYQFNHVYLYPLAPRSFQLSLQADL</sequence>
<evidence type="ECO:0000256" key="4">
    <source>
        <dbReference type="ARBA" id="ARBA00022452"/>
    </source>
</evidence>
<evidence type="ECO:0000256" key="8">
    <source>
        <dbReference type="ARBA" id="ARBA00023170"/>
    </source>
</evidence>
<feature type="domain" description="TonB-dependent receptor-like beta-barrel" evidence="14">
    <location>
        <begin position="240"/>
        <end position="689"/>
    </location>
</feature>
<dbReference type="GO" id="GO:0038023">
    <property type="term" value="F:signaling receptor activity"/>
    <property type="evidence" value="ECO:0007669"/>
    <property type="project" value="InterPro"/>
</dbReference>
<dbReference type="EMBL" id="CP011371">
    <property type="protein sequence ID" value="AKJ28715.1"/>
    <property type="molecule type" value="Genomic_DNA"/>
</dbReference>
<dbReference type="KEGG" id="pbh:AAW51_2024"/>
<keyword evidence="17" id="KW-1185">Reference proteome</keyword>
<comment type="similarity">
    <text evidence="2 10 11">Belongs to the TonB-dependent receptor family.</text>
</comment>
<dbReference type="Pfam" id="PF07715">
    <property type="entry name" value="Plug"/>
    <property type="match status" value="1"/>
</dbReference>
<organism evidence="16 17">
    <name type="scientific">Caldimonas brevitalea</name>
    <dbReference type="NCBI Taxonomy" id="413882"/>
    <lineage>
        <taxon>Bacteria</taxon>
        <taxon>Pseudomonadati</taxon>
        <taxon>Pseudomonadota</taxon>
        <taxon>Betaproteobacteria</taxon>
        <taxon>Burkholderiales</taxon>
        <taxon>Sphaerotilaceae</taxon>
        <taxon>Caldimonas</taxon>
    </lineage>
</organism>
<feature type="region of interest" description="Disordered" evidence="12">
    <location>
        <begin position="251"/>
        <end position="289"/>
    </location>
</feature>
<dbReference type="AlphaFoldDB" id="A0A0G3BQ80"/>
<evidence type="ECO:0000256" key="5">
    <source>
        <dbReference type="ARBA" id="ARBA00022692"/>
    </source>
</evidence>
<feature type="domain" description="TonB-dependent receptor plug" evidence="15">
    <location>
        <begin position="71"/>
        <end position="167"/>
    </location>
</feature>
<dbReference type="GO" id="GO:0009279">
    <property type="term" value="C:cell outer membrane"/>
    <property type="evidence" value="ECO:0007669"/>
    <property type="project" value="UniProtKB-SubCell"/>
</dbReference>
<dbReference type="GO" id="GO:0015891">
    <property type="term" value="P:siderophore transport"/>
    <property type="evidence" value="ECO:0007669"/>
    <property type="project" value="InterPro"/>
</dbReference>
<comment type="subcellular location">
    <subcellularLocation>
        <location evidence="1 10">Cell outer membrane</location>
        <topology evidence="1 10">Multi-pass membrane protein</topology>
    </subcellularLocation>
</comment>
<evidence type="ECO:0000256" key="11">
    <source>
        <dbReference type="RuleBase" id="RU003357"/>
    </source>
</evidence>
<evidence type="ECO:0000259" key="15">
    <source>
        <dbReference type="Pfam" id="PF07715"/>
    </source>
</evidence>
<dbReference type="PATRIC" id="fig|413882.6.peg.2128"/>
<dbReference type="PANTHER" id="PTHR32552">
    <property type="entry name" value="FERRICHROME IRON RECEPTOR-RELATED"/>
    <property type="match status" value="1"/>
</dbReference>
<feature type="chain" id="PRO_5005183644" evidence="13">
    <location>
        <begin position="35"/>
        <end position="723"/>
    </location>
</feature>
<gene>
    <name evidence="16" type="ORF">AAW51_2024</name>
</gene>
<dbReference type="Gene3D" id="2.170.130.10">
    <property type="entry name" value="TonB-dependent receptor, plug domain"/>
    <property type="match status" value="1"/>
</dbReference>
<keyword evidence="3 10" id="KW-0813">Transport</keyword>
<protein>
    <submittedName>
        <fullName evidence="16">TonB-dependent receptor</fullName>
    </submittedName>
</protein>
<evidence type="ECO:0000256" key="1">
    <source>
        <dbReference type="ARBA" id="ARBA00004571"/>
    </source>
</evidence>
<dbReference type="CDD" id="cd01347">
    <property type="entry name" value="ligand_gated_channel"/>
    <property type="match status" value="1"/>
</dbReference>
<dbReference type="GO" id="GO:0015344">
    <property type="term" value="F:siderophore uptake transmembrane transporter activity"/>
    <property type="evidence" value="ECO:0007669"/>
    <property type="project" value="TreeGrafter"/>
</dbReference>
<evidence type="ECO:0000256" key="6">
    <source>
        <dbReference type="ARBA" id="ARBA00023077"/>
    </source>
</evidence>
<keyword evidence="6 11" id="KW-0798">TonB box</keyword>
<evidence type="ECO:0000313" key="16">
    <source>
        <dbReference type="EMBL" id="AKJ28715.1"/>
    </source>
</evidence>
<dbReference type="InterPro" id="IPR036942">
    <property type="entry name" value="Beta-barrel_TonB_sf"/>
</dbReference>
<dbReference type="InterPro" id="IPR000531">
    <property type="entry name" value="Beta-barrel_TonB"/>
</dbReference>
<dbReference type="NCBIfam" id="TIGR01783">
    <property type="entry name" value="TonB-siderophor"/>
    <property type="match status" value="1"/>
</dbReference>
<keyword evidence="4 10" id="KW-1134">Transmembrane beta strand</keyword>
<dbReference type="STRING" id="413882.AAW51_2024"/>
<dbReference type="InterPro" id="IPR012910">
    <property type="entry name" value="Plug_dom"/>
</dbReference>
<keyword evidence="8 16" id="KW-0675">Receptor</keyword>
<dbReference type="Proteomes" id="UP000035352">
    <property type="component" value="Chromosome"/>
</dbReference>
<evidence type="ECO:0000256" key="7">
    <source>
        <dbReference type="ARBA" id="ARBA00023136"/>
    </source>
</evidence>
<dbReference type="InterPro" id="IPR037066">
    <property type="entry name" value="Plug_dom_sf"/>
</dbReference>
<name>A0A0G3BQ80_9BURK</name>
<proteinExistence type="inferred from homology"/>
<dbReference type="Gene3D" id="2.40.170.20">
    <property type="entry name" value="TonB-dependent receptor, beta-barrel domain"/>
    <property type="match status" value="1"/>
</dbReference>
<keyword evidence="7 10" id="KW-0472">Membrane</keyword>
<dbReference type="PROSITE" id="PS52016">
    <property type="entry name" value="TONB_DEPENDENT_REC_3"/>
    <property type="match status" value="1"/>
</dbReference>
<evidence type="ECO:0000256" key="13">
    <source>
        <dbReference type="SAM" id="SignalP"/>
    </source>
</evidence>
<keyword evidence="5 10" id="KW-0812">Transmembrane</keyword>
<evidence type="ECO:0000256" key="12">
    <source>
        <dbReference type="SAM" id="MobiDB-lite"/>
    </source>
</evidence>
<evidence type="ECO:0000256" key="3">
    <source>
        <dbReference type="ARBA" id="ARBA00022448"/>
    </source>
</evidence>
<evidence type="ECO:0000256" key="9">
    <source>
        <dbReference type="ARBA" id="ARBA00023237"/>
    </source>
</evidence>
<dbReference type="PANTHER" id="PTHR32552:SF83">
    <property type="entry name" value="BLR3904 PROTEIN"/>
    <property type="match status" value="1"/>
</dbReference>
<dbReference type="SUPFAM" id="SSF56935">
    <property type="entry name" value="Porins"/>
    <property type="match status" value="1"/>
</dbReference>
<evidence type="ECO:0000313" key="17">
    <source>
        <dbReference type="Proteomes" id="UP000035352"/>
    </source>
</evidence>
<evidence type="ECO:0000256" key="2">
    <source>
        <dbReference type="ARBA" id="ARBA00009810"/>
    </source>
</evidence>
<keyword evidence="9 10" id="KW-0998">Cell outer membrane</keyword>
<feature type="signal peptide" evidence="13">
    <location>
        <begin position="1"/>
        <end position="34"/>
    </location>
</feature>
<dbReference type="InterPro" id="IPR010105">
    <property type="entry name" value="TonB_sidphr_rcpt"/>
</dbReference>
<keyword evidence="13" id="KW-0732">Signal</keyword>
<accession>A0A0G3BQ80</accession>